<dbReference type="EMBL" id="NJHN03000025">
    <property type="protein sequence ID" value="KAH9424836.1"/>
    <property type="molecule type" value="Genomic_DNA"/>
</dbReference>
<sequence>MNLAIITIGIDICFDRKRNADISAYVTPPPQSVGIRGLYCSVSSNVFGNGAWPEQHCSIIEEKFKNEIKIPIDNHDKDFFVPMNIDHHRMTFFFQIFFTIKSSFWHKNDPILFDCMMKHNLNIKNEKNQHELINRNCDKKYFLFVAVGHLAENI</sequence>
<name>A0ABQ8JQF0_DERPT</name>
<evidence type="ECO:0000313" key="1">
    <source>
        <dbReference type="EMBL" id="KAH9424836.1"/>
    </source>
</evidence>
<evidence type="ECO:0000313" key="2">
    <source>
        <dbReference type="Proteomes" id="UP000887458"/>
    </source>
</evidence>
<comment type="caution">
    <text evidence="1">The sequence shown here is derived from an EMBL/GenBank/DDBJ whole genome shotgun (WGS) entry which is preliminary data.</text>
</comment>
<proteinExistence type="predicted"/>
<gene>
    <name evidence="1" type="ORF">DERP_012323</name>
</gene>
<organism evidence="1 2">
    <name type="scientific">Dermatophagoides pteronyssinus</name>
    <name type="common">European house dust mite</name>
    <dbReference type="NCBI Taxonomy" id="6956"/>
    <lineage>
        <taxon>Eukaryota</taxon>
        <taxon>Metazoa</taxon>
        <taxon>Ecdysozoa</taxon>
        <taxon>Arthropoda</taxon>
        <taxon>Chelicerata</taxon>
        <taxon>Arachnida</taxon>
        <taxon>Acari</taxon>
        <taxon>Acariformes</taxon>
        <taxon>Sarcoptiformes</taxon>
        <taxon>Astigmata</taxon>
        <taxon>Psoroptidia</taxon>
        <taxon>Analgoidea</taxon>
        <taxon>Pyroglyphidae</taxon>
        <taxon>Dermatophagoidinae</taxon>
        <taxon>Dermatophagoides</taxon>
    </lineage>
</organism>
<reference evidence="1 2" key="1">
    <citation type="journal article" date="2018" name="J. Allergy Clin. Immunol.">
        <title>High-quality assembly of Dermatophagoides pteronyssinus genome and transcriptome reveals a wide range of novel allergens.</title>
        <authorList>
            <person name="Liu X.Y."/>
            <person name="Yang K.Y."/>
            <person name="Wang M.Q."/>
            <person name="Kwok J.S."/>
            <person name="Zeng X."/>
            <person name="Yang Z."/>
            <person name="Xiao X.J."/>
            <person name="Lau C.P."/>
            <person name="Li Y."/>
            <person name="Huang Z.M."/>
            <person name="Ba J.G."/>
            <person name="Yim A.K."/>
            <person name="Ouyang C.Y."/>
            <person name="Ngai S.M."/>
            <person name="Chan T.F."/>
            <person name="Leung E.L."/>
            <person name="Liu L."/>
            <person name="Liu Z.G."/>
            <person name="Tsui S.K."/>
        </authorList>
    </citation>
    <scope>NUCLEOTIDE SEQUENCE [LARGE SCALE GENOMIC DNA]</scope>
    <source>
        <strain evidence="1">Derp</strain>
    </source>
</reference>
<protein>
    <submittedName>
        <fullName evidence="1">Uncharacterized protein</fullName>
    </submittedName>
</protein>
<keyword evidence="2" id="KW-1185">Reference proteome</keyword>
<dbReference type="Proteomes" id="UP000887458">
    <property type="component" value="Unassembled WGS sequence"/>
</dbReference>
<reference evidence="1 2" key="2">
    <citation type="journal article" date="2022" name="Mol. Biol. Evol.">
        <title>Comparative Genomics Reveals Insights into the Divergent Evolution of Astigmatic Mites and Household Pest Adaptations.</title>
        <authorList>
            <person name="Xiong Q."/>
            <person name="Wan A.T."/>
            <person name="Liu X."/>
            <person name="Fung C.S."/>
            <person name="Xiao X."/>
            <person name="Malainual N."/>
            <person name="Hou J."/>
            <person name="Wang L."/>
            <person name="Wang M."/>
            <person name="Yang K.Y."/>
            <person name="Cui Y."/>
            <person name="Leung E.L."/>
            <person name="Nong W."/>
            <person name="Shin S.K."/>
            <person name="Au S.W."/>
            <person name="Jeong K.Y."/>
            <person name="Chew F.T."/>
            <person name="Hui J.H."/>
            <person name="Leung T.F."/>
            <person name="Tungtrongchitr A."/>
            <person name="Zhong N."/>
            <person name="Liu Z."/>
            <person name="Tsui S.K."/>
        </authorList>
    </citation>
    <scope>NUCLEOTIDE SEQUENCE [LARGE SCALE GENOMIC DNA]</scope>
    <source>
        <strain evidence="1">Derp</strain>
    </source>
</reference>
<accession>A0ABQ8JQF0</accession>